<dbReference type="HOGENOM" id="CLU_1414822_0_0_1"/>
<name>A0A0C2WIJ5_AMAMK</name>
<keyword evidence="2" id="KW-1185">Reference proteome</keyword>
<sequence length="192" mass="22185">MNVEYISLTREKVIDRNPIRKRHYACNITGYNCNLLQKASRTAETFDARSTVSTELNRHASSLFFAALGLHPLAEHHLCRRIWQPPAQILYGLLAVHFRSPSPRQHISKHHFHHFQFVSRKESARARMTTMPEQYIIGIQGCDLVFVLHSFSIPHLFEPEFMEGIWVGIIGVSRGDSVMHRGRTSKILMIRL</sequence>
<gene>
    <name evidence="1" type="ORF">M378DRAFT_166997</name>
</gene>
<protein>
    <submittedName>
        <fullName evidence="1">Uncharacterized protein</fullName>
    </submittedName>
</protein>
<evidence type="ECO:0000313" key="2">
    <source>
        <dbReference type="Proteomes" id="UP000054549"/>
    </source>
</evidence>
<accession>A0A0C2WIJ5</accession>
<dbReference type="EMBL" id="KN818285">
    <property type="protein sequence ID" value="KIL61347.1"/>
    <property type="molecule type" value="Genomic_DNA"/>
</dbReference>
<reference evidence="1 2" key="1">
    <citation type="submission" date="2014-04" db="EMBL/GenBank/DDBJ databases">
        <title>Evolutionary Origins and Diversification of the Mycorrhizal Mutualists.</title>
        <authorList>
            <consortium name="DOE Joint Genome Institute"/>
            <consortium name="Mycorrhizal Genomics Consortium"/>
            <person name="Kohler A."/>
            <person name="Kuo A."/>
            <person name="Nagy L.G."/>
            <person name="Floudas D."/>
            <person name="Copeland A."/>
            <person name="Barry K.W."/>
            <person name="Cichocki N."/>
            <person name="Veneault-Fourrey C."/>
            <person name="LaButti K."/>
            <person name="Lindquist E.A."/>
            <person name="Lipzen A."/>
            <person name="Lundell T."/>
            <person name="Morin E."/>
            <person name="Murat C."/>
            <person name="Riley R."/>
            <person name="Ohm R."/>
            <person name="Sun H."/>
            <person name="Tunlid A."/>
            <person name="Henrissat B."/>
            <person name="Grigoriev I.V."/>
            <person name="Hibbett D.S."/>
            <person name="Martin F."/>
        </authorList>
    </citation>
    <scope>NUCLEOTIDE SEQUENCE [LARGE SCALE GENOMIC DNA]</scope>
    <source>
        <strain evidence="1 2">Koide BX008</strain>
    </source>
</reference>
<dbReference type="AlphaFoldDB" id="A0A0C2WIJ5"/>
<organism evidence="1 2">
    <name type="scientific">Amanita muscaria (strain Koide BX008)</name>
    <dbReference type="NCBI Taxonomy" id="946122"/>
    <lineage>
        <taxon>Eukaryota</taxon>
        <taxon>Fungi</taxon>
        <taxon>Dikarya</taxon>
        <taxon>Basidiomycota</taxon>
        <taxon>Agaricomycotina</taxon>
        <taxon>Agaricomycetes</taxon>
        <taxon>Agaricomycetidae</taxon>
        <taxon>Agaricales</taxon>
        <taxon>Pluteineae</taxon>
        <taxon>Amanitaceae</taxon>
        <taxon>Amanita</taxon>
    </lineage>
</organism>
<dbReference type="InParanoid" id="A0A0C2WIJ5"/>
<proteinExistence type="predicted"/>
<evidence type="ECO:0000313" key="1">
    <source>
        <dbReference type="EMBL" id="KIL61347.1"/>
    </source>
</evidence>
<dbReference type="Proteomes" id="UP000054549">
    <property type="component" value="Unassembled WGS sequence"/>
</dbReference>